<comment type="caution">
    <text evidence="1">The sequence shown here is derived from an EMBL/GenBank/DDBJ whole genome shotgun (WGS) entry which is preliminary data.</text>
</comment>
<name>A3V7A3_9RHOB</name>
<sequence>MGILYLRGFVQVAQDVATTT</sequence>
<evidence type="ECO:0000313" key="1">
    <source>
        <dbReference type="EMBL" id="EAQ06119.1"/>
    </source>
</evidence>
<evidence type="ECO:0000313" key="2">
    <source>
        <dbReference type="Proteomes" id="UP000004507"/>
    </source>
</evidence>
<protein>
    <submittedName>
        <fullName evidence="1">DNA topoisomerase I</fullName>
        <ecNumber evidence="1">5.99.1.2</ecNumber>
    </submittedName>
</protein>
<gene>
    <name evidence="1" type="ORF">SKA53_08436</name>
</gene>
<accession>A3V7A3</accession>
<organism evidence="1 2">
    <name type="scientific">Yoonia vestfoldensis SKA53</name>
    <dbReference type="NCBI Taxonomy" id="314232"/>
    <lineage>
        <taxon>Bacteria</taxon>
        <taxon>Pseudomonadati</taxon>
        <taxon>Pseudomonadota</taxon>
        <taxon>Alphaproteobacteria</taxon>
        <taxon>Rhodobacterales</taxon>
        <taxon>Paracoccaceae</taxon>
        <taxon>Yoonia</taxon>
    </lineage>
</organism>
<dbReference type="EMBL" id="AAMS01000006">
    <property type="protein sequence ID" value="EAQ06119.1"/>
    <property type="molecule type" value="Genomic_DNA"/>
</dbReference>
<keyword evidence="1" id="KW-0413">Isomerase</keyword>
<dbReference type="EC" id="5.99.1.2" evidence="1"/>
<dbReference type="Proteomes" id="UP000004507">
    <property type="component" value="Unassembled WGS sequence"/>
</dbReference>
<keyword evidence="2" id="KW-1185">Reference proteome</keyword>
<dbReference type="HOGENOM" id="CLU_3428246_0_0_5"/>
<dbReference type="AlphaFoldDB" id="A3V7A3"/>
<dbReference type="GO" id="GO:0016853">
    <property type="term" value="F:isomerase activity"/>
    <property type="evidence" value="ECO:0007669"/>
    <property type="project" value="UniProtKB-KW"/>
</dbReference>
<reference evidence="1 2" key="1">
    <citation type="submission" date="2006-01" db="EMBL/GenBank/DDBJ databases">
        <authorList>
            <person name="Hagstrom A."/>
            <person name="Ferriera S."/>
            <person name="Johnson J."/>
            <person name="Kravitz S."/>
            <person name="Halpern A."/>
            <person name="Remington K."/>
            <person name="Beeson K."/>
            <person name="Tran B."/>
            <person name="Rogers Y.-H."/>
            <person name="Friedman R."/>
            <person name="Venter J.C."/>
        </authorList>
    </citation>
    <scope>NUCLEOTIDE SEQUENCE [LARGE SCALE GENOMIC DNA]</scope>
    <source>
        <strain evidence="1 2">SKA53</strain>
    </source>
</reference>
<proteinExistence type="predicted"/>